<dbReference type="SUPFAM" id="SSF48452">
    <property type="entry name" value="TPR-like"/>
    <property type="match status" value="1"/>
</dbReference>
<evidence type="ECO:0000256" key="2">
    <source>
        <dbReference type="SAM" id="Phobius"/>
    </source>
</evidence>
<evidence type="ECO:0000256" key="1">
    <source>
        <dbReference type="SAM" id="MobiDB-lite"/>
    </source>
</evidence>
<name>A0A173URD0_EUBRA</name>
<dbReference type="InterPro" id="IPR019734">
    <property type="entry name" value="TPR_rpt"/>
</dbReference>
<dbReference type="SMART" id="SM00028">
    <property type="entry name" value="TPR"/>
    <property type="match status" value="2"/>
</dbReference>
<protein>
    <submittedName>
        <fullName evidence="4">Predicted O-linked N-acetylglucosamine transferase, SPINDLY family</fullName>
    </submittedName>
</protein>
<dbReference type="AlphaFoldDB" id="A0A173URD0"/>
<dbReference type="GeneID" id="42786570"/>
<feature type="compositionally biased region" description="Basic and acidic residues" evidence="1">
    <location>
        <begin position="44"/>
        <end position="74"/>
    </location>
</feature>
<dbReference type="Proteomes" id="UP000095492">
    <property type="component" value="Unassembled WGS sequence"/>
</dbReference>
<feature type="domain" description="GH29D-like beta-sandwich" evidence="3">
    <location>
        <begin position="317"/>
        <end position="381"/>
    </location>
</feature>
<evidence type="ECO:0000313" key="5">
    <source>
        <dbReference type="Proteomes" id="UP000095492"/>
    </source>
</evidence>
<keyword evidence="2" id="KW-1133">Transmembrane helix</keyword>
<evidence type="ECO:0000259" key="3">
    <source>
        <dbReference type="Pfam" id="PF13290"/>
    </source>
</evidence>
<dbReference type="Gene3D" id="1.25.40.10">
    <property type="entry name" value="Tetratricopeptide repeat domain"/>
    <property type="match status" value="1"/>
</dbReference>
<dbReference type="STRING" id="39490.ERS852448_02180"/>
<keyword evidence="4" id="KW-0808">Transferase</keyword>
<sequence length="394" mass="43902">MKCAKCGAEIRPGCVYCSNCGQEAQIVTEINILEDDLLRSMLDEESEKTKETVSAEDKCRKSSESSDTKQAERGRKQKKSRQQKKKQLRMLIILLIVLAAACLTAGGILRYQRANSAAYQLKRAQEAFDQKNYTSALDYVNRALQLEDGSEDALLLQGQIYQMMKEDDQAETILLKVIDQNPDCTEAYESLLELYDENGSYEQILALKEKTTNPDILSLFDTYLVETPVIDVKSGTYKEFQEVKLSVKGKSLEIYYTLDGSIPTKKDTLYEDVVSIEKQGKTTLTAVAMDKNGRYSEPVSAQYDIELDAPDVPVVSPDGGRFTEASSVTVTVPKGVTVYYTWNDTAPSKKSSKYTGPIEIPEGNNILSLIAVDENGLSSEVLKCNYIYYPSNGI</sequence>
<organism evidence="4 5">
    <name type="scientific">Eubacterium ramulus</name>
    <dbReference type="NCBI Taxonomy" id="39490"/>
    <lineage>
        <taxon>Bacteria</taxon>
        <taxon>Bacillati</taxon>
        <taxon>Bacillota</taxon>
        <taxon>Clostridia</taxon>
        <taxon>Eubacteriales</taxon>
        <taxon>Eubacteriaceae</taxon>
        <taxon>Eubacterium</taxon>
    </lineage>
</organism>
<feature type="transmembrane region" description="Helical" evidence="2">
    <location>
        <begin position="88"/>
        <end position="109"/>
    </location>
</feature>
<keyword evidence="2" id="KW-0812">Transmembrane</keyword>
<keyword evidence="2" id="KW-0472">Membrane</keyword>
<accession>A0A173URD0</accession>
<gene>
    <name evidence="4" type="ORF">ERS852448_02180</name>
</gene>
<dbReference type="InterPro" id="IPR011990">
    <property type="entry name" value="TPR-like_helical_dom_sf"/>
</dbReference>
<evidence type="ECO:0000313" key="4">
    <source>
        <dbReference type="EMBL" id="CUN16717.1"/>
    </source>
</evidence>
<dbReference type="Pfam" id="PF14559">
    <property type="entry name" value="TPR_19"/>
    <property type="match status" value="1"/>
</dbReference>
<dbReference type="InterPro" id="IPR059177">
    <property type="entry name" value="GH29D-like_dom"/>
</dbReference>
<dbReference type="Pfam" id="PF13290">
    <property type="entry name" value="CHB_HEX_C_1"/>
    <property type="match status" value="2"/>
</dbReference>
<reference evidence="4 5" key="1">
    <citation type="submission" date="2015-09" db="EMBL/GenBank/DDBJ databases">
        <authorList>
            <consortium name="Pathogen Informatics"/>
        </authorList>
    </citation>
    <scope>NUCLEOTIDE SEQUENCE [LARGE SCALE GENOMIC DNA]</scope>
    <source>
        <strain evidence="4 5">2789STDY5608891</strain>
    </source>
</reference>
<dbReference type="OrthoDB" id="9802197at2"/>
<feature type="region of interest" description="Disordered" evidence="1">
    <location>
        <begin position="44"/>
        <end position="83"/>
    </location>
</feature>
<dbReference type="RefSeq" id="WP_021739144.1">
    <property type="nucleotide sequence ID" value="NZ_CABKSU010000057.1"/>
</dbReference>
<feature type="domain" description="GH29D-like beta-sandwich" evidence="3">
    <location>
        <begin position="233"/>
        <end position="299"/>
    </location>
</feature>
<proteinExistence type="predicted"/>
<dbReference type="EMBL" id="CYYA01000015">
    <property type="protein sequence ID" value="CUN16717.1"/>
    <property type="molecule type" value="Genomic_DNA"/>
</dbReference>
<dbReference type="GO" id="GO:0016740">
    <property type="term" value="F:transferase activity"/>
    <property type="evidence" value="ECO:0007669"/>
    <property type="project" value="UniProtKB-KW"/>
</dbReference>